<evidence type="ECO:0000313" key="2">
    <source>
        <dbReference type="EMBL" id="MCV2232107.1"/>
    </source>
</evidence>
<organism evidence="2 3">
    <name type="scientific">Paracholeplasma manati</name>
    <dbReference type="NCBI Taxonomy" id="591373"/>
    <lineage>
        <taxon>Bacteria</taxon>
        <taxon>Bacillati</taxon>
        <taxon>Mycoplasmatota</taxon>
        <taxon>Mollicutes</taxon>
        <taxon>Acholeplasmatales</taxon>
        <taxon>Acholeplasmataceae</taxon>
        <taxon>Paracholeplasma</taxon>
    </lineage>
</organism>
<dbReference type="InterPro" id="IPR014509">
    <property type="entry name" value="YjdF-like"/>
</dbReference>
<feature type="transmembrane region" description="Helical" evidence="1">
    <location>
        <begin position="78"/>
        <end position="98"/>
    </location>
</feature>
<reference evidence="2" key="1">
    <citation type="submission" date="2022-09" db="EMBL/GenBank/DDBJ databases">
        <title>Novel Mycoplasma species identified in domestic and wild animals.</title>
        <authorList>
            <person name="Volokhov D.V."/>
            <person name="Furtak V.A."/>
            <person name="Zagorodnyaya T.A."/>
        </authorList>
    </citation>
    <scope>NUCLEOTIDE SEQUENCE</scope>
    <source>
        <strain evidence="2">Oakley</strain>
    </source>
</reference>
<dbReference type="Proteomes" id="UP001177160">
    <property type="component" value="Unassembled WGS sequence"/>
</dbReference>
<keyword evidence="1" id="KW-0472">Membrane</keyword>
<accession>A0ABT2Y5U2</accession>
<sequence length="214" mass="24647">MIRHNRINNVLYTLDGLFALVLLTIGGIYLIQNPVWDVQNWYVIAFSNAIVTWIVIQLPWILNRFFNVAFSKLITVTYYVFIMLTLLIGEAVGVYRVVAAYDSFIHAIGGFVLALTGYYIYHLLSKETNKPLLIIFILGFQALFGTIWEIFEYGLDVFIGSNTQSYFDDLTQTLFIGQAALRDTMLDFIFNTLGAIIFILILPYIKNEWLIEKK</sequence>
<protein>
    <submittedName>
        <fullName evidence="2">Uncharacterized protein</fullName>
    </submittedName>
</protein>
<dbReference type="RefSeq" id="WP_263608279.1">
    <property type="nucleotide sequence ID" value="NZ_JAOVQM010000003.1"/>
</dbReference>
<keyword evidence="1" id="KW-1133">Transmembrane helix</keyword>
<keyword evidence="3" id="KW-1185">Reference proteome</keyword>
<comment type="caution">
    <text evidence="2">The sequence shown here is derived from an EMBL/GenBank/DDBJ whole genome shotgun (WGS) entry which is preliminary data.</text>
</comment>
<feature type="transmembrane region" description="Helical" evidence="1">
    <location>
        <begin position="12"/>
        <end position="31"/>
    </location>
</feature>
<dbReference type="Pfam" id="PF09997">
    <property type="entry name" value="DUF2238"/>
    <property type="match status" value="1"/>
</dbReference>
<evidence type="ECO:0000313" key="3">
    <source>
        <dbReference type="Proteomes" id="UP001177160"/>
    </source>
</evidence>
<evidence type="ECO:0000256" key="1">
    <source>
        <dbReference type="SAM" id="Phobius"/>
    </source>
</evidence>
<feature type="transmembrane region" description="Helical" evidence="1">
    <location>
        <begin position="43"/>
        <end position="66"/>
    </location>
</feature>
<keyword evidence="1" id="KW-0812">Transmembrane</keyword>
<dbReference type="EMBL" id="JAOVQM010000003">
    <property type="protein sequence ID" value="MCV2232107.1"/>
    <property type="molecule type" value="Genomic_DNA"/>
</dbReference>
<gene>
    <name evidence="2" type="ORF">N7548_04615</name>
</gene>
<name>A0ABT2Y5U2_9MOLU</name>
<feature type="transmembrane region" description="Helical" evidence="1">
    <location>
        <begin position="188"/>
        <end position="205"/>
    </location>
</feature>
<feature type="transmembrane region" description="Helical" evidence="1">
    <location>
        <begin position="133"/>
        <end position="151"/>
    </location>
</feature>
<proteinExistence type="predicted"/>
<feature type="transmembrane region" description="Helical" evidence="1">
    <location>
        <begin position="104"/>
        <end position="121"/>
    </location>
</feature>